<evidence type="ECO:0000256" key="1">
    <source>
        <dbReference type="ARBA" id="ARBA00022723"/>
    </source>
</evidence>
<dbReference type="InterPro" id="IPR051332">
    <property type="entry name" value="Fosfomycin_Res_Enzymes"/>
</dbReference>
<reference evidence="3 4" key="1">
    <citation type="submission" date="2019-03" db="EMBL/GenBank/DDBJ databases">
        <title>Genomics of glacier-inhabiting Cryobacterium strains.</title>
        <authorList>
            <person name="Liu Q."/>
            <person name="Xin Y.-H."/>
        </authorList>
    </citation>
    <scope>NUCLEOTIDE SEQUENCE [LARGE SCALE GENOMIC DNA]</scope>
    <source>
        <strain evidence="3 4">CGMCC 1.4292</strain>
    </source>
</reference>
<keyword evidence="1" id="KW-0479">Metal-binding</keyword>
<dbReference type="AlphaFoldDB" id="A0A4Y8KX81"/>
<dbReference type="InterPro" id="IPR037523">
    <property type="entry name" value="VOC_core"/>
</dbReference>
<dbReference type="SUPFAM" id="SSF54593">
    <property type="entry name" value="Glyoxalase/Bleomycin resistance protein/Dihydroxybiphenyl dioxygenase"/>
    <property type="match status" value="1"/>
</dbReference>
<dbReference type="Pfam" id="PF00903">
    <property type="entry name" value="Glyoxalase"/>
    <property type="match status" value="2"/>
</dbReference>
<feature type="domain" description="VOC" evidence="2">
    <location>
        <begin position="7"/>
        <end position="119"/>
    </location>
</feature>
<feature type="domain" description="VOC" evidence="2">
    <location>
        <begin position="141"/>
        <end position="271"/>
    </location>
</feature>
<keyword evidence="3" id="KW-0560">Oxidoreductase</keyword>
<dbReference type="InterPro" id="IPR004360">
    <property type="entry name" value="Glyas_Fos-R_dOase_dom"/>
</dbReference>
<dbReference type="RefSeq" id="WP_134172353.1">
    <property type="nucleotide sequence ID" value="NZ_SODI01000001.1"/>
</dbReference>
<evidence type="ECO:0000313" key="3">
    <source>
        <dbReference type="EMBL" id="TFD81462.1"/>
    </source>
</evidence>
<keyword evidence="4" id="KW-1185">Reference proteome</keyword>
<evidence type="ECO:0000313" key="4">
    <source>
        <dbReference type="Proteomes" id="UP000298218"/>
    </source>
</evidence>
<dbReference type="EMBL" id="SOHQ01000008">
    <property type="protein sequence ID" value="TFD81462.1"/>
    <property type="molecule type" value="Genomic_DNA"/>
</dbReference>
<dbReference type="InterPro" id="IPR029068">
    <property type="entry name" value="Glyas_Bleomycin-R_OHBP_Dase"/>
</dbReference>
<evidence type="ECO:0000259" key="2">
    <source>
        <dbReference type="PROSITE" id="PS51819"/>
    </source>
</evidence>
<dbReference type="GO" id="GO:0051213">
    <property type="term" value="F:dioxygenase activity"/>
    <property type="evidence" value="ECO:0007669"/>
    <property type="project" value="UniProtKB-KW"/>
</dbReference>
<name>A0A4Y8KX81_9MICO</name>
<proteinExistence type="predicted"/>
<dbReference type="GO" id="GO:0046872">
    <property type="term" value="F:metal ion binding"/>
    <property type="evidence" value="ECO:0007669"/>
    <property type="project" value="UniProtKB-KW"/>
</dbReference>
<comment type="caution">
    <text evidence="3">The sequence shown here is derived from an EMBL/GenBank/DDBJ whole genome shotgun (WGS) entry which is preliminary data.</text>
</comment>
<dbReference type="PROSITE" id="PS51819">
    <property type="entry name" value="VOC"/>
    <property type="match status" value="2"/>
</dbReference>
<dbReference type="PANTHER" id="PTHR36113">
    <property type="entry name" value="LYASE, PUTATIVE-RELATED-RELATED"/>
    <property type="match status" value="1"/>
</dbReference>
<gene>
    <name evidence="3" type="ORF">E3T53_03105</name>
</gene>
<accession>A0A4Y8KX81</accession>
<dbReference type="PANTHER" id="PTHR36113:SF6">
    <property type="entry name" value="FOSFOMYCIN RESISTANCE PROTEIN FOSX"/>
    <property type="match status" value="1"/>
</dbReference>
<keyword evidence="3" id="KW-0223">Dioxygenase</keyword>
<dbReference type="Proteomes" id="UP000298218">
    <property type="component" value="Unassembled WGS sequence"/>
</dbReference>
<dbReference type="Gene3D" id="3.10.180.10">
    <property type="entry name" value="2,3-Dihydroxybiphenyl 1,2-Dioxygenase, domain 1"/>
    <property type="match status" value="2"/>
</dbReference>
<organism evidence="3 4">
    <name type="scientific">Cryobacterium psychrophilum</name>
    <dbReference type="NCBI Taxonomy" id="41988"/>
    <lineage>
        <taxon>Bacteria</taxon>
        <taxon>Bacillati</taxon>
        <taxon>Actinomycetota</taxon>
        <taxon>Actinomycetes</taxon>
        <taxon>Micrococcales</taxon>
        <taxon>Microbacteriaceae</taxon>
        <taxon>Cryobacterium</taxon>
    </lineage>
</organism>
<sequence length="339" mass="36829">MIKLLSHLSHVRLAAADVEASVLFYSGQLGLREVYRDHGSVYLRTSDDFYLFSLVVEPGPEPALVSLGWRTVSEAALDEAAERVQSSGVEGQWRQPAFGRGRSFVFTGPWGHTMELFAHAEKFRPPQHAAEAEAGTADVRALDHVTIATTEVTACVTWHSDVLGLQLQPETQLDSSDITVYAVLGTNAASRELGVVLDSSSRPGRINHVAYRLDTRQALLDAAPALTAGGVRIEHGPSTHLEYGPSIHVLGEQNYLYVREPSGLRVELTTGGFLPAVPDRTPALWRPSPGPGNFYLNARMPLSMTEGFPPDGSPTATEEGLVPGTETRLVPPIIPRRMH</sequence>
<dbReference type="OrthoDB" id="317332at2"/>
<protein>
    <submittedName>
        <fullName evidence="3">Catechol 1,2-dioxygenase</fullName>
    </submittedName>
</protein>